<dbReference type="InterPro" id="IPR031348">
    <property type="entry name" value="PigL_N"/>
</dbReference>
<feature type="compositionally biased region" description="Polar residues" evidence="1">
    <location>
        <begin position="681"/>
        <end position="698"/>
    </location>
</feature>
<dbReference type="EMBL" id="JAHMHR010000073">
    <property type="protein sequence ID" value="KAK1658472.1"/>
    <property type="molecule type" value="Genomic_DNA"/>
</dbReference>
<dbReference type="RefSeq" id="XP_060423236.1">
    <property type="nucleotide sequence ID" value="XM_060576282.1"/>
</dbReference>
<feature type="compositionally biased region" description="Polar residues" evidence="1">
    <location>
        <begin position="231"/>
        <end position="242"/>
    </location>
</feature>
<dbReference type="GeneID" id="85460808"/>
<evidence type="ECO:0000313" key="3">
    <source>
        <dbReference type="EMBL" id="KAK1658472.1"/>
    </source>
</evidence>
<feature type="region of interest" description="Disordered" evidence="1">
    <location>
        <begin position="215"/>
        <end position="242"/>
    </location>
</feature>
<organism evidence="3 4">
    <name type="scientific">Colletotrichum godetiae</name>
    <dbReference type="NCBI Taxonomy" id="1209918"/>
    <lineage>
        <taxon>Eukaryota</taxon>
        <taxon>Fungi</taxon>
        <taxon>Dikarya</taxon>
        <taxon>Ascomycota</taxon>
        <taxon>Pezizomycotina</taxon>
        <taxon>Sordariomycetes</taxon>
        <taxon>Hypocreomycetidae</taxon>
        <taxon>Glomerellales</taxon>
        <taxon>Glomerellaceae</taxon>
        <taxon>Colletotrichum</taxon>
        <taxon>Colletotrichum acutatum species complex</taxon>
    </lineage>
</organism>
<dbReference type="InterPro" id="IPR011990">
    <property type="entry name" value="TPR-like_helical_dom_sf"/>
</dbReference>
<evidence type="ECO:0000256" key="1">
    <source>
        <dbReference type="SAM" id="MobiDB-lite"/>
    </source>
</evidence>
<dbReference type="SUPFAM" id="SSF48452">
    <property type="entry name" value="TPR-like"/>
    <property type="match status" value="1"/>
</dbReference>
<sequence length="873" mass="96589">MDPLSVTASIVTLIEASGVLTKSLHSFIHGLRTVDARVTRLYDELKNLTNLLASVEMVLKDCRSYDLDRVEEDLLLQSDIALADCQATLNGLKMLIEKVKRAAGSRTIGWKIKAMLNLSVNGNELVAFQEKIHKSNGALQTILHTITLSLSLKSQVSHTLIIGDLYRLRQSIDRAHEISAKPSEVFTHSFSRLSDARLSKNLKALAKAADGFYSTASSSAGTSRGDRSERTSQPSSSAGFGRSVNLSSVKRERIARFLVEGQVQNGSMTPQLLPQVNTSFHNQSPPETCASPVRRNPPAPYDGKDVKSLGVAADEDEEDDEDDEASFSRDYILCIRQIAIESIKARDFTKAGDMLERALARCNKATADKEERRQSSYISMRSLKVQLAICYFFQGNWKLAEPVVTDLASSKSSRDSVVCNLLHALALAYLSEYSFDLALDTCKQALRGHARLSKLRKTDVITQDLNNSLGLLATAYDMTSDYLSAEVFRRRLSPGFKYQHPANITEFLQNHSDFLTAALGPYTLDPACVVLPDSPIGQPSEQDARTTSPSEQEVSQIRWDGWGTINHLPSSLRLNMVNHRRLELDTNKEVVAHARSCAIDGHTVEESSPTETIITSPVATASSANTTPESSPVHDRIARSFSAMGLNRSIARAKPGFGSVSELSLPGDSRRHSTRDIRQPTLPSQGIQGATKPKSSTKLPRARHAERWKWMKSWRMPQSDDLLDERPRPSKLQRRTTAIVPEKSLTIGERLTPSKWFRTRNALMQASPHHRIEAAVEPRRMPTRTALPRGYQELNDNTILELGITSPTPELGQDQPSPVPVTNESVDYYASVQTFENISDRTAHVDACELPSDCTDGRSQRQSDIFASSLSPL</sequence>
<dbReference type="Gene3D" id="1.25.40.10">
    <property type="entry name" value="Tetratricopeptide repeat domain"/>
    <property type="match status" value="1"/>
</dbReference>
<comment type="caution">
    <text evidence="3">The sequence shown here is derived from an EMBL/GenBank/DDBJ whole genome shotgun (WGS) entry which is preliminary data.</text>
</comment>
<name>A0AAJ0EPD7_9PEZI</name>
<dbReference type="Proteomes" id="UP001224890">
    <property type="component" value="Unassembled WGS sequence"/>
</dbReference>
<dbReference type="Pfam" id="PF17111">
    <property type="entry name" value="PigL_N"/>
    <property type="match status" value="1"/>
</dbReference>
<evidence type="ECO:0000313" key="4">
    <source>
        <dbReference type="Proteomes" id="UP001224890"/>
    </source>
</evidence>
<feature type="compositionally biased region" description="Basic and acidic residues" evidence="1">
    <location>
        <begin position="668"/>
        <end position="678"/>
    </location>
</feature>
<feature type="compositionally biased region" description="Acidic residues" evidence="1">
    <location>
        <begin position="313"/>
        <end position="325"/>
    </location>
</feature>
<dbReference type="AlphaFoldDB" id="A0AAJ0EPD7"/>
<feature type="region of interest" description="Disordered" evidence="1">
    <location>
        <begin position="851"/>
        <end position="873"/>
    </location>
</feature>
<gene>
    <name evidence="3" type="ORF">BDP55DRAFT_682700</name>
</gene>
<proteinExistence type="predicted"/>
<evidence type="ECO:0000259" key="2">
    <source>
        <dbReference type="Pfam" id="PF17111"/>
    </source>
</evidence>
<feature type="domain" description="Azaphilone pigments biosynthesis cluster protein L N-terminal" evidence="2">
    <location>
        <begin position="1"/>
        <end position="148"/>
    </location>
</feature>
<accession>A0AAJ0EPD7</accession>
<protein>
    <recommendedName>
        <fullName evidence="2">Azaphilone pigments biosynthesis cluster protein L N-terminal domain-containing protein</fullName>
    </recommendedName>
</protein>
<keyword evidence="4" id="KW-1185">Reference proteome</keyword>
<feature type="compositionally biased region" description="Polar residues" evidence="1">
    <location>
        <begin position="862"/>
        <end position="873"/>
    </location>
</feature>
<feature type="compositionally biased region" description="Polar residues" evidence="1">
    <location>
        <begin position="276"/>
        <end position="286"/>
    </location>
</feature>
<feature type="region of interest" description="Disordered" evidence="1">
    <location>
        <begin position="276"/>
        <end position="325"/>
    </location>
</feature>
<feature type="region of interest" description="Disordered" evidence="1">
    <location>
        <begin position="661"/>
        <end position="702"/>
    </location>
</feature>
<reference evidence="3" key="1">
    <citation type="submission" date="2021-06" db="EMBL/GenBank/DDBJ databases">
        <title>Comparative genomics, transcriptomics and evolutionary studies reveal genomic signatures of adaptation to plant cell wall in hemibiotrophic fungi.</title>
        <authorList>
            <consortium name="DOE Joint Genome Institute"/>
            <person name="Baroncelli R."/>
            <person name="Diaz J.F."/>
            <person name="Benocci T."/>
            <person name="Peng M."/>
            <person name="Battaglia E."/>
            <person name="Haridas S."/>
            <person name="Andreopoulos W."/>
            <person name="Labutti K."/>
            <person name="Pangilinan J."/>
            <person name="Floch G.L."/>
            <person name="Makela M.R."/>
            <person name="Henrissat B."/>
            <person name="Grigoriev I.V."/>
            <person name="Crouch J.A."/>
            <person name="De Vries R.P."/>
            <person name="Sukno S.A."/>
            <person name="Thon M.R."/>
        </authorList>
    </citation>
    <scope>NUCLEOTIDE SEQUENCE</scope>
    <source>
        <strain evidence="3">CBS 193.32</strain>
    </source>
</reference>